<feature type="active site" description="Charge relay system" evidence="5">
    <location>
        <position position="93"/>
    </location>
</feature>
<evidence type="ECO:0000256" key="2">
    <source>
        <dbReference type="ARBA" id="ARBA00022729"/>
    </source>
</evidence>
<protein>
    <submittedName>
        <fullName evidence="9">S8 family serine peptidase</fullName>
    </submittedName>
</protein>
<reference evidence="9 10" key="1">
    <citation type="journal article" date="2016" name="Int. J. Syst. Evol. Microbiol.">
        <title>Lysobacter erysipheiresistens sp. nov., an antagonist of powdery mildew, isolated from tobacco-cultivated soil.</title>
        <authorList>
            <person name="Xie B."/>
            <person name="Li T."/>
            <person name="Lin X."/>
            <person name="Wang C.J."/>
            <person name="Chen Y.J."/>
            <person name="Liu W.J."/>
            <person name="Zhao Z.W."/>
        </authorList>
    </citation>
    <scope>NUCLEOTIDE SEQUENCE [LARGE SCALE GENOMIC DNA]</scope>
    <source>
        <strain evidence="9 10">RS-LYSO-3</strain>
    </source>
</reference>
<keyword evidence="10" id="KW-1185">Reference proteome</keyword>
<dbReference type="InterPro" id="IPR013425">
    <property type="entry name" value="Autotrns_rpt"/>
</dbReference>
<dbReference type="InterPro" id="IPR005546">
    <property type="entry name" value="Autotransporte_beta"/>
</dbReference>
<evidence type="ECO:0000259" key="8">
    <source>
        <dbReference type="PROSITE" id="PS51208"/>
    </source>
</evidence>
<organism evidence="9 10">
    <name type="scientific">Novilysobacter erysipheiresistens</name>
    <dbReference type="NCBI Taxonomy" id="1749332"/>
    <lineage>
        <taxon>Bacteria</taxon>
        <taxon>Pseudomonadati</taxon>
        <taxon>Pseudomonadota</taxon>
        <taxon>Gammaproteobacteria</taxon>
        <taxon>Lysobacterales</taxon>
        <taxon>Lysobacteraceae</taxon>
        <taxon>Novilysobacter</taxon>
    </lineage>
</organism>
<dbReference type="InterPro" id="IPR036709">
    <property type="entry name" value="Autotransporte_beta_dom_sf"/>
</dbReference>
<feature type="chain" id="PRO_5045569423" evidence="7">
    <location>
        <begin position="26"/>
        <end position="952"/>
    </location>
</feature>
<feature type="compositionally biased region" description="Pro residues" evidence="6">
    <location>
        <begin position="39"/>
        <end position="58"/>
    </location>
</feature>
<feature type="active site" description="Charge relay system" evidence="5">
    <location>
        <position position="129"/>
    </location>
</feature>
<dbReference type="PROSITE" id="PS00138">
    <property type="entry name" value="SUBTILASE_SER"/>
    <property type="match status" value="1"/>
</dbReference>
<dbReference type="Pfam" id="PF03797">
    <property type="entry name" value="Autotransporter"/>
    <property type="match status" value="1"/>
</dbReference>
<dbReference type="RefSeq" id="WP_332614911.1">
    <property type="nucleotide sequence ID" value="NZ_JAXGFP010000002.1"/>
</dbReference>
<gene>
    <name evidence="9" type="ORF">SNE34_03890</name>
</gene>
<evidence type="ECO:0000256" key="1">
    <source>
        <dbReference type="ARBA" id="ARBA00022670"/>
    </source>
</evidence>
<dbReference type="SUPFAM" id="SSF52743">
    <property type="entry name" value="Subtilisin-like"/>
    <property type="match status" value="1"/>
</dbReference>
<comment type="caution">
    <text evidence="9">The sequence shown here is derived from an EMBL/GenBank/DDBJ whole genome shotgun (WGS) entry which is preliminary data.</text>
</comment>
<dbReference type="PANTHER" id="PTHR42884:SF14">
    <property type="entry name" value="NEUROENDOCRINE CONVERTASE 1"/>
    <property type="match status" value="1"/>
</dbReference>
<dbReference type="InterPro" id="IPR036852">
    <property type="entry name" value="Peptidase_S8/S53_dom_sf"/>
</dbReference>
<dbReference type="EMBL" id="JAXGFP010000002">
    <property type="protein sequence ID" value="MEG3183154.1"/>
    <property type="molecule type" value="Genomic_DNA"/>
</dbReference>
<name>A0ABU7YW60_9GAMM</name>
<comment type="similarity">
    <text evidence="5">Belongs to the peptidase S8 family.</text>
</comment>
<dbReference type="PROSITE" id="PS51892">
    <property type="entry name" value="SUBTILASE"/>
    <property type="match status" value="1"/>
</dbReference>
<dbReference type="Gene3D" id="3.40.50.200">
    <property type="entry name" value="Peptidase S8/S53 domain"/>
    <property type="match status" value="1"/>
</dbReference>
<dbReference type="PANTHER" id="PTHR42884">
    <property type="entry name" value="PROPROTEIN CONVERTASE SUBTILISIN/KEXIN-RELATED"/>
    <property type="match status" value="1"/>
</dbReference>
<evidence type="ECO:0000256" key="4">
    <source>
        <dbReference type="ARBA" id="ARBA00022825"/>
    </source>
</evidence>
<dbReference type="InterPro" id="IPR023827">
    <property type="entry name" value="Peptidase_S8_Asp-AS"/>
</dbReference>
<dbReference type="PROSITE" id="PS00136">
    <property type="entry name" value="SUBTILASE_ASP"/>
    <property type="match status" value="1"/>
</dbReference>
<keyword evidence="3 5" id="KW-0378">Hydrolase</keyword>
<dbReference type="PROSITE" id="PS51208">
    <property type="entry name" value="AUTOTRANSPORTER"/>
    <property type="match status" value="1"/>
</dbReference>
<evidence type="ECO:0000256" key="7">
    <source>
        <dbReference type="SAM" id="SignalP"/>
    </source>
</evidence>
<dbReference type="Proteomes" id="UP001355056">
    <property type="component" value="Unassembled WGS sequence"/>
</dbReference>
<dbReference type="SUPFAM" id="SSF103515">
    <property type="entry name" value="Autotransporter"/>
    <property type="match status" value="1"/>
</dbReference>
<dbReference type="InterPro" id="IPR015500">
    <property type="entry name" value="Peptidase_S8_subtilisin-rel"/>
</dbReference>
<dbReference type="Pfam" id="PF00082">
    <property type="entry name" value="Peptidase_S8"/>
    <property type="match status" value="1"/>
</dbReference>
<evidence type="ECO:0000256" key="6">
    <source>
        <dbReference type="SAM" id="MobiDB-lite"/>
    </source>
</evidence>
<sequence length="952" mass="98461">MKLHRNALASACRLALGGFGLALLAACGGGGGGDNVRPVDPPPTAPPPAPEPPPPPVVSDPDPAFSEHLRLTNTSAAHAAGFTGEGVRIGVVDSGVSRVHPALWPRVTSSFVYLDPETNNLDVDDVVGHGTAVSLVMAGVPFGEWPGGIAPGAEIVSARIISDEEPVDDGSGQGNEVDGALGLAIVHQDLIDSGARIMNNSWGGLYWTNPEATAAIAEEYRPFIFANDGLVVFATGNESFADPTDMAALPSQLGPNGTTPAADLEVGWLTVAALDTANPTQLAEYSNACGIAMNYCLVAPGDVVVTGTDDKSDAPTYWSWGGTSFAAPQVSGAAALVWEAFPYFNNDLVRQTLLGTATDLGAVGVDPVFGHGLLDVGKAVQGPGRLDWGQVVADFDTGVSVWSNDISGAGGITLRGDDGLLHLTGDNSYDGDTRVEGGALLVSNFALPGTAIVGANGGLYLDATSVAGAVRNDGVLAIGGGGAGGVEHRIGGDLVLGATSLFDVEIGSHLQVDGQASVDGWLTITGIAPGYVHQARELIINADGGVSGVFDELAVADGVFLDGAIAYEPAQVWLEINRLDVTAAAQSMGLSSTATASAARVENAFRRIDTGTAEFAGPGSAGAFVDGAGAIQGTPTAAAAERSLASLSGEMHGADTAFAMIAIEGSRHALESRLDAVGHGIAAGAWANRLDGERSMWSHTRVDANGWMLGHDRYFGPNLMLGAAFGQTDGFASHALRGDRERNRQLEGQVYASWNDHGGNYLLGRVAFGHMDRWMQRDIVLGSERFGVDAQYDNRYATVGVQAGHRFELGGATLVPYVGAQSLQLDRDGFSEDGAAGFGLSTRDSRLDATQALAGARLERQWSVGATTVGLQGRIEWQHTLSQSGDAIDARFTGIDAWSPINGAGLGEDVAVFGFGLHAWLPVGGRLGLDLDSRRENGRSYTGAFANWSIGF</sequence>
<evidence type="ECO:0000313" key="10">
    <source>
        <dbReference type="Proteomes" id="UP001355056"/>
    </source>
</evidence>
<dbReference type="CDD" id="cd04848">
    <property type="entry name" value="Peptidases_S8_Autotransporter_serine_protease_like"/>
    <property type="match status" value="1"/>
</dbReference>
<dbReference type="NCBIfam" id="TIGR02601">
    <property type="entry name" value="autotrns_rpt"/>
    <property type="match status" value="1"/>
</dbReference>
<dbReference type="SMART" id="SM00869">
    <property type="entry name" value="Autotransporter"/>
    <property type="match status" value="1"/>
</dbReference>
<dbReference type="InterPro" id="IPR023828">
    <property type="entry name" value="Peptidase_S8_Ser-AS"/>
</dbReference>
<feature type="signal peptide" evidence="7">
    <location>
        <begin position="1"/>
        <end position="25"/>
    </location>
</feature>
<evidence type="ECO:0000256" key="5">
    <source>
        <dbReference type="PROSITE-ProRule" id="PRU01240"/>
    </source>
</evidence>
<feature type="domain" description="Autotransporter" evidence="8">
    <location>
        <begin position="674"/>
        <end position="952"/>
    </location>
</feature>
<proteinExistence type="inferred from homology"/>
<evidence type="ECO:0000313" key="9">
    <source>
        <dbReference type="EMBL" id="MEG3183154.1"/>
    </source>
</evidence>
<accession>A0ABU7YW60</accession>
<evidence type="ECO:0000256" key="3">
    <source>
        <dbReference type="ARBA" id="ARBA00022801"/>
    </source>
</evidence>
<dbReference type="InterPro" id="IPR034061">
    <property type="entry name" value="Peptidases_S8_Autotransporter"/>
</dbReference>
<feature type="active site" description="Charge relay system" evidence="5">
    <location>
        <position position="324"/>
    </location>
</feature>
<feature type="region of interest" description="Disordered" evidence="6">
    <location>
        <begin position="34"/>
        <end position="63"/>
    </location>
</feature>
<dbReference type="Gene3D" id="2.40.128.130">
    <property type="entry name" value="Autotransporter beta-domain"/>
    <property type="match status" value="1"/>
</dbReference>
<keyword evidence="2 7" id="KW-0732">Signal</keyword>
<dbReference type="PROSITE" id="PS51257">
    <property type="entry name" value="PROKAR_LIPOPROTEIN"/>
    <property type="match status" value="1"/>
</dbReference>
<dbReference type="PRINTS" id="PR00723">
    <property type="entry name" value="SUBTILISIN"/>
</dbReference>
<keyword evidence="4 5" id="KW-0720">Serine protease</keyword>
<keyword evidence="1 5" id="KW-0645">Protease</keyword>
<dbReference type="InterPro" id="IPR000209">
    <property type="entry name" value="Peptidase_S8/S53_dom"/>
</dbReference>